<evidence type="ECO:0000259" key="1">
    <source>
        <dbReference type="Pfam" id="PF19413"/>
    </source>
</evidence>
<dbReference type="Gene3D" id="1.25.40.10">
    <property type="entry name" value="Tetratricopeptide repeat domain"/>
    <property type="match status" value="2"/>
</dbReference>
<protein>
    <submittedName>
        <fullName evidence="2">YaiO family outer membrane protein</fullName>
    </submittedName>
</protein>
<dbReference type="SUPFAM" id="SSF48452">
    <property type="entry name" value="TPR-like"/>
    <property type="match status" value="1"/>
</dbReference>
<keyword evidence="3" id="KW-1185">Reference proteome</keyword>
<dbReference type="InterPro" id="IPR011990">
    <property type="entry name" value="TPR-like_helical_dom_sf"/>
</dbReference>
<dbReference type="OrthoDB" id="742239at2"/>
<name>A0A4R6WE81_9SPHI</name>
<evidence type="ECO:0000313" key="2">
    <source>
        <dbReference type="EMBL" id="TDQ76303.1"/>
    </source>
</evidence>
<dbReference type="Proteomes" id="UP000295292">
    <property type="component" value="Unassembled WGS sequence"/>
</dbReference>
<comment type="caution">
    <text evidence="2">The sequence shown here is derived from an EMBL/GenBank/DDBJ whole genome shotgun (WGS) entry which is preliminary data.</text>
</comment>
<dbReference type="AlphaFoldDB" id="A0A4R6WE81"/>
<proteinExistence type="predicted"/>
<dbReference type="RefSeq" id="WP_133585132.1">
    <property type="nucleotide sequence ID" value="NZ_SNYV01000015.1"/>
</dbReference>
<feature type="domain" description="YaiO beta-barrel" evidence="1">
    <location>
        <begin position="186"/>
        <end position="358"/>
    </location>
</feature>
<dbReference type="InterPro" id="IPR030887">
    <property type="entry name" value="Beta-barrel_YaiO"/>
</dbReference>
<sequence>MSTRFSNQKTWSFFLFLLFILPFNIQGQEHNLSSDELFLRARHEAFEQKDYPRAIMLSNQALEKSPGYTEIHIFLGRLYTWSDKIDSARLVFEKLDQEKVEDEDFFVAYASLEYWNDNSTKANSLLDRGLNYHPESENLLLLKSKVNYSDNNYTLAEQTINRLLELNPKHTEARVLSKNIQEYSAKNAIGLTYNFAHFDKQFDDNWHIIGLSYKRVTPIGSMIFRTNYANKFADNGVQFELEAYPRLSKMFYLYVGAGYSDNVGIFPKYRTGVSLYANLPHSFEGEIGYRQLYFSDNIWMYTASVGKYYQNFWFNLKTYLTPNNKNISQSYAGTIRYYTKGANDYLGFIVGTGLSPEENRSNLLDNNIYKLKTFKVGAEYNFSINRTNLFSVSSTYYNQEFRAKEKGNQYDFTVGYIKTF</sequence>
<dbReference type="EMBL" id="SNYV01000015">
    <property type="protein sequence ID" value="TDQ76303.1"/>
    <property type="molecule type" value="Genomic_DNA"/>
</dbReference>
<dbReference type="Pfam" id="PF19413">
    <property type="entry name" value="YaiO"/>
    <property type="match status" value="1"/>
</dbReference>
<dbReference type="NCBIfam" id="TIGR04390">
    <property type="entry name" value="OMP_YaiO_dom"/>
    <property type="match status" value="1"/>
</dbReference>
<organism evidence="2 3">
    <name type="scientific">Sphingobacterium yanglingense</name>
    <dbReference type="NCBI Taxonomy" id="1437280"/>
    <lineage>
        <taxon>Bacteria</taxon>
        <taxon>Pseudomonadati</taxon>
        <taxon>Bacteroidota</taxon>
        <taxon>Sphingobacteriia</taxon>
        <taxon>Sphingobacteriales</taxon>
        <taxon>Sphingobacteriaceae</taxon>
        <taxon>Sphingobacterium</taxon>
    </lineage>
</organism>
<reference evidence="2 3" key="1">
    <citation type="submission" date="2019-03" db="EMBL/GenBank/DDBJ databases">
        <title>Genomic Encyclopedia of Archaeal and Bacterial Type Strains, Phase II (KMG-II): from individual species to whole genera.</title>
        <authorList>
            <person name="Goeker M."/>
        </authorList>
    </citation>
    <scope>NUCLEOTIDE SEQUENCE [LARGE SCALE GENOMIC DNA]</scope>
    <source>
        <strain evidence="2 3">DSM 28353</strain>
    </source>
</reference>
<evidence type="ECO:0000313" key="3">
    <source>
        <dbReference type="Proteomes" id="UP000295292"/>
    </source>
</evidence>
<dbReference type="Pfam" id="PF14559">
    <property type="entry name" value="TPR_19"/>
    <property type="match status" value="1"/>
</dbReference>
<gene>
    <name evidence="2" type="ORF">CLV99_2890</name>
</gene>
<accession>A0A4R6WE81</accession>